<dbReference type="EMBL" id="LSYS01006902">
    <property type="protein sequence ID" value="OPJ72868.1"/>
    <property type="molecule type" value="Genomic_DNA"/>
</dbReference>
<accession>A0A1V4JL17</accession>
<evidence type="ECO:0000313" key="1">
    <source>
        <dbReference type="EMBL" id="OPJ72868.1"/>
    </source>
</evidence>
<comment type="caution">
    <text evidence="1">The sequence shown here is derived from an EMBL/GenBank/DDBJ whole genome shotgun (WGS) entry which is preliminary data.</text>
</comment>
<organism evidence="1 2">
    <name type="scientific">Patagioenas fasciata monilis</name>
    <dbReference type="NCBI Taxonomy" id="372326"/>
    <lineage>
        <taxon>Eukaryota</taxon>
        <taxon>Metazoa</taxon>
        <taxon>Chordata</taxon>
        <taxon>Craniata</taxon>
        <taxon>Vertebrata</taxon>
        <taxon>Euteleostomi</taxon>
        <taxon>Archelosauria</taxon>
        <taxon>Archosauria</taxon>
        <taxon>Dinosauria</taxon>
        <taxon>Saurischia</taxon>
        <taxon>Theropoda</taxon>
        <taxon>Coelurosauria</taxon>
        <taxon>Aves</taxon>
        <taxon>Neognathae</taxon>
        <taxon>Neoaves</taxon>
        <taxon>Columbimorphae</taxon>
        <taxon>Columbiformes</taxon>
        <taxon>Columbidae</taxon>
        <taxon>Patagioenas</taxon>
    </lineage>
</organism>
<sequence length="101" mass="11310">MSFIASDLVIPAGERVRRSAVSRALLPAERRGRSLQQSRSRTEFKFRSALHMKSTGSLADSDLSPSQQNWICSHGGISTTLTLCELCQPSLYDQTRAWHFL</sequence>
<proteinExistence type="predicted"/>
<name>A0A1V4JL17_PATFA</name>
<protein>
    <submittedName>
        <fullName evidence="1">Uncharacterized protein</fullName>
    </submittedName>
</protein>
<reference evidence="1 2" key="1">
    <citation type="submission" date="2016-02" db="EMBL/GenBank/DDBJ databases">
        <title>Band-tailed pigeon sequencing and assembly.</title>
        <authorList>
            <person name="Soares A.E."/>
            <person name="Novak B.J."/>
            <person name="Rice E.S."/>
            <person name="O'Connell B."/>
            <person name="Chang D."/>
            <person name="Weber S."/>
            <person name="Shapiro B."/>
        </authorList>
    </citation>
    <scope>NUCLEOTIDE SEQUENCE [LARGE SCALE GENOMIC DNA]</scope>
    <source>
        <strain evidence="1">BTP2013</strain>
        <tissue evidence="1">Blood</tissue>
    </source>
</reference>
<gene>
    <name evidence="1" type="ORF">AV530_005355</name>
</gene>
<dbReference type="AlphaFoldDB" id="A0A1V4JL17"/>
<evidence type="ECO:0000313" key="2">
    <source>
        <dbReference type="Proteomes" id="UP000190648"/>
    </source>
</evidence>
<dbReference type="Proteomes" id="UP000190648">
    <property type="component" value="Unassembled WGS sequence"/>
</dbReference>
<keyword evidence="2" id="KW-1185">Reference proteome</keyword>